<dbReference type="PANTHER" id="PTHR33463:SF220">
    <property type="entry name" value="NB-ARC DOMAIN-CONTAINING PROTEIN"/>
    <property type="match status" value="1"/>
</dbReference>
<dbReference type="InterPro" id="IPR042197">
    <property type="entry name" value="Apaf_helical"/>
</dbReference>
<keyword evidence="5" id="KW-1185">Reference proteome</keyword>
<dbReference type="EMBL" id="JANQDX010000012">
    <property type="protein sequence ID" value="KAL0915380.1"/>
    <property type="molecule type" value="Genomic_DNA"/>
</dbReference>
<feature type="domain" description="Disease resistance protein winged helix" evidence="3">
    <location>
        <begin position="117"/>
        <end position="187"/>
    </location>
</feature>
<gene>
    <name evidence="4" type="ORF">M5K25_015792</name>
</gene>
<evidence type="ECO:0000313" key="5">
    <source>
        <dbReference type="Proteomes" id="UP001552299"/>
    </source>
</evidence>
<dbReference type="Pfam" id="PF23559">
    <property type="entry name" value="WHD_DRP"/>
    <property type="match status" value="1"/>
</dbReference>
<keyword evidence="2" id="KW-0611">Plant defense</keyword>
<dbReference type="AlphaFoldDB" id="A0ABD0US55"/>
<dbReference type="InterPro" id="IPR050905">
    <property type="entry name" value="Plant_NBS-LRR"/>
</dbReference>
<dbReference type="GO" id="GO:0005524">
    <property type="term" value="F:ATP binding"/>
    <property type="evidence" value="ECO:0007669"/>
    <property type="project" value="UniProtKB-KW"/>
</dbReference>
<dbReference type="InterPro" id="IPR027417">
    <property type="entry name" value="P-loop_NTPase"/>
</dbReference>
<proteinExistence type="predicted"/>
<organism evidence="4 5">
    <name type="scientific">Dendrobium thyrsiflorum</name>
    <name type="common">Pinecone-like raceme dendrobium</name>
    <name type="synonym">Orchid</name>
    <dbReference type="NCBI Taxonomy" id="117978"/>
    <lineage>
        <taxon>Eukaryota</taxon>
        <taxon>Viridiplantae</taxon>
        <taxon>Streptophyta</taxon>
        <taxon>Embryophyta</taxon>
        <taxon>Tracheophyta</taxon>
        <taxon>Spermatophyta</taxon>
        <taxon>Magnoliopsida</taxon>
        <taxon>Liliopsida</taxon>
        <taxon>Asparagales</taxon>
        <taxon>Orchidaceae</taxon>
        <taxon>Epidendroideae</taxon>
        <taxon>Malaxideae</taxon>
        <taxon>Dendrobiinae</taxon>
        <taxon>Dendrobium</taxon>
    </lineage>
</organism>
<dbReference type="FunFam" id="1.10.10.10:FF:000322">
    <property type="entry name" value="Probable disease resistance protein At1g63360"/>
    <property type="match status" value="1"/>
</dbReference>
<evidence type="ECO:0000256" key="1">
    <source>
        <dbReference type="ARBA" id="ARBA00022737"/>
    </source>
</evidence>
<dbReference type="GO" id="GO:0002758">
    <property type="term" value="P:innate immune response-activating signaling pathway"/>
    <property type="evidence" value="ECO:0007669"/>
    <property type="project" value="UniProtKB-ARBA"/>
</dbReference>
<dbReference type="PANTHER" id="PTHR33463">
    <property type="entry name" value="NB-ARC DOMAIN-CONTAINING PROTEIN-RELATED"/>
    <property type="match status" value="1"/>
</dbReference>
<dbReference type="FunFam" id="1.10.8.430:FF:000003">
    <property type="entry name" value="Probable disease resistance protein At5g66910"/>
    <property type="match status" value="1"/>
</dbReference>
<dbReference type="InterPro" id="IPR058922">
    <property type="entry name" value="WHD_DRP"/>
</dbReference>
<dbReference type="InterPro" id="IPR036388">
    <property type="entry name" value="WH-like_DNA-bd_sf"/>
</dbReference>
<dbReference type="Proteomes" id="UP001552299">
    <property type="component" value="Unassembled WGS sequence"/>
</dbReference>
<dbReference type="GO" id="GO:0009626">
    <property type="term" value="P:plant-type hypersensitive response"/>
    <property type="evidence" value="ECO:0007669"/>
    <property type="project" value="UniProtKB-ARBA"/>
</dbReference>
<evidence type="ECO:0000313" key="4">
    <source>
        <dbReference type="EMBL" id="KAL0915380.1"/>
    </source>
</evidence>
<evidence type="ECO:0000256" key="2">
    <source>
        <dbReference type="ARBA" id="ARBA00022821"/>
    </source>
</evidence>
<accession>A0ABD0US55</accession>
<protein>
    <recommendedName>
        <fullName evidence="3">Disease resistance protein winged helix domain-containing protein</fullName>
    </recommendedName>
</protein>
<dbReference type="Gene3D" id="1.10.8.430">
    <property type="entry name" value="Helical domain of apoptotic protease-activating factors"/>
    <property type="match status" value="1"/>
</dbReference>
<dbReference type="Gene3D" id="1.10.10.10">
    <property type="entry name" value="Winged helix-like DNA-binding domain superfamily/Winged helix DNA-binding domain"/>
    <property type="match status" value="1"/>
</dbReference>
<dbReference type="GO" id="GO:0042742">
    <property type="term" value="P:defense response to bacterium"/>
    <property type="evidence" value="ECO:0007669"/>
    <property type="project" value="UniProtKB-ARBA"/>
</dbReference>
<sequence length="193" mass="22151">MQARPKMTVECLNEEEAWRLFQDKVGEETLQAHAIIPQLARVVAKERDGLPLALVVIGSAMSTKKTQREWRNAITLLKRSRPHEIQGMDDQILPKLKFSYDNLADNIIRECFLLCSLWPEDYSFSKTDLIECWMGHGLVNEQKFYNINEAYDNGYDLIGGLQAACLLEPGNNKDREVKMHDVVRDLALWIASD</sequence>
<name>A0ABD0US55_DENTH</name>
<evidence type="ECO:0000259" key="3">
    <source>
        <dbReference type="Pfam" id="PF23559"/>
    </source>
</evidence>
<reference evidence="4 5" key="1">
    <citation type="journal article" date="2024" name="Plant Biotechnol. J.">
        <title>Dendrobium thyrsiflorum genome and its molecular insights into genes involved in important horticultural traits.</title>
        <authorList>
            <person name="Chen B."/>
            <person name="Wang J.Y."/>
            <person name="Zheng P.J."/>
            <person name="Li K.L."/>
            <person name="Liang Y.M."/>
            <person name="Chen X.F."/>
            <person name="Zhang C."/>
            <person name="Zhao X."/>
            <person name="He X."/>
            <person name="Zhang G.Q."/>
            <person name="Liu Z.J."/>
            <person name="Xu Q."/>
        </authorList>
    </citation>
    <scope>NUCLEOTIDE SEQUENCE [LARGE SCALE GENOMIC DNA]</scope>
    <source>
        <strain evidence="4">GZMU011</strain>
    </source>
</reference>
<comment type="caution">
    <text evidence="4">The sequence shown here is derived from an EMBL/GenBank/DDBJ whole genome shotgun (WGS) entry which is preliminary data.</text>
</comment>
<dbReference type="SUPFAM" id="SSF52540">
    <property type="entry name" value="P-loop containing nucleoside triphosphate hydrolases"/>
    <property type="match status" value="1"/>
</dbReference>
<keyword evidence="1" id="KW-0677">Repeat</keyword>